<dbReference type="AlphaFoldDB" id="A0A0T9US95"/>
<dbReference type="Proteomes" id="UP000040088">
    <property type="component" value="Unassembled WGS sequence"/>
</dbReference>
<name>A0A0T9US95_YERAE</name>
<proteinExistence type="predicted"/>
<sequence>MDLVSVDICSQARESAGLLVLCFLVIACESLLDILNLFAHLLDKHFQLDG</sequence>
<evidence type="ECO:0000313" key="2">
    <source>
        <dbReference type="EMBL" id="CNL66494.1"/>
    </source>
</evidence>
<evidence type="ECO:0000313" key="3">
    <source>
        <dbReference type="Proteomes" id="UP000040088"/>
    </source>
</evidence>
<keyword evidence="1" id="KW-1133">Transmembrane helix</keyword>
<reference evidence="3" key="1">
    <citation type="submission" date="2015-03" db="EMBL/GenBank/DDBJ databases">
        <authorList>
            <consortium name="Pathogen Informatics"/>
        </authorList>
    </citation>
    <scope>NUCLEOTIDE SEQUENCE [LARGE SCALE GENOMIC DNA]</scope>
    <source>
        <strain evidence="3">IP27925</strain>
    </source>
</reference>
<evidence type="ECO:0000256" key="1">
    <source>
        <dbReference type="SAM" id="Phobius"/>
    </source>
</evidence>
<gene>
    <name evidence="2" type="ORF">ERS008460_03465</name>
</gene>
<keyword evidence="1" id="KW-0812">Transmembrane</keyword>
<feature type="transmembrane region" description="Helical" evidence="1">
    <location>
        <begin position="16"/>
        <end position="38"/>
    </location>
</feature>
<accession>A0A0T9US95</accession>
<dbReference type="EMBL" id="CQEM01000018">
    <property type="protein sequence ID" value="CNL66494.1"/>
    <property type="molecule type" value="Genomic_DNA"/>
</dbReference>
<organism evidence="2 3">
    <name type="scientific">Yersinia aleksiciae</name>
    <dbReference type="NCBI Taxonomy" id="263819"/>
    <lineage>
        <taxon>Bacteria</taxon>
        <taxon>Pseudomonadati</taxon>
        <taxon>Pseudomonadota</taxon>
        <taxon>Gammaproteobacteria</taxon>
        <taxon>Enterobacterales</taxon>
        <taxon>Yersiniaceae</taxon>
        <taxon>Yersinia</taxon>
    </lineage>
</organism>
<keyword evidence="1" id="KW-0472">Membrane</keyword>
<protein>
    <submittedName>
        <fullName evidence="2">Uncharacterized protein</fullName>
    </submittedName>
</protein>